<dbReference type="InterPro" id="IPR027640">
    <property type="entry name" value="Kinesin-like_fam"/>
</dbReference>
<dbReference type="GO" id="GO:0005524">
    <property type="term" value="F:ATP binding"/>
    <property type="evidence" value="ECO:0007669"/>
    <property type="project" value="UniProtKB-UniRule"/>
</dbReference>
<protein>
    <recommendedName>
        <fullName evidence="10">Kinesin heavy chain</fullName>
    </recommendedName>
</protein>
<dbReference type="FunFam" id="3.40.850.10:FF:000067">
    <property type="entry name" value="Kinesin-like protein"/>
    <property type="match status" value="1"/>
</dbReference>
<dbReference type="PRINTS" id="PR00380">
    <property type="entry name" value="KINESINHEAVY"/>
</dbReference>
<name>A0AA39FJR8_9HYME</name>
<dbReference type="GO" id="GO:0005874">
    <property type="term" value="C:microtubule"/>
    <property type="evidence" value="ECO:0007669"/>
    <property type="project" value="UniProtKB-KW"/>
</dbReference>
<dbReference type="EMBL" id="JAQQBS010000003">
    <property type="protein sequence ID" value="KAK0170701.1"/>
    <property type="molecule type" value="Genomic_DNA"/>
</dbReference>
<dbReference type="GO" id="GO:1904115">
    <property type="term" value="C:axon cytoplasm"/>
    <property type="evidence" value="ECO:0007669"/>
    <property type="project" value="GOC"/>
</dbReference>
<feature type="coiled-coil region" evidence="12">
    <location>
        <begin position="434"/>
        <end position="482"/>
    </location>
</feature>
<dbReference type="InterPro" id="IPR036961">
    <property type="entry name" value="Kinesin_motor_dom_sf"/>
</dbReference>
<keyword evidence="3" id="KW-0493">Microtubule</keyword>
<dbReference type="AlphaFoldDB" id="A0AA39FJR8"/>
<feature type="coiled-coil region" evidence="12">
    <location>
        <begin position="743"/>
        <end position="770"/>
    </location>
</feature>
<dbReference type="GO" id="GO:0048489">
    <property type="term" value="P:synaptic vesicle transport"/>
    <property type="evidence" value="ECO:0007669"/>
    <property type="project" value="UniProtKB-ARBA"/>
</dbReference>
<comment type="caution">
    <text evidence="14">The sequence shown here is derived from an EMBL/GenBank/DDBJ whole genome shotgun (WGS) entry which is preliminary data.</text>
</comment>
<dbReference type="InterPro" id="IPR001752">
    <property type="entry name" value="Kinesin_motor_dom"/>
</dbReference>
<dbReference type="GO" id="GO:0003777">
    <property type="term" value="F:microtubule motor activity"/>
    <property type="evidence" value="ECO:0007669"/>
    <property type="project" value="InterPro"/>
</dbReference>
<feature type="coiled-coil region" evidence="12">
    <location>
        <begin position="358"/>
        <end position="385"/>
    </location>
</feature>
<feature type="domain" description="Kinesin motor" evidence="13">
    <location>
        <begin position="18"/>
        <end position="339"/>
    </location>
</feature>
<evidence type="ECO:0000256" key="3">
    <source>
        <dbReference type="ARBA" id="ARBA00022701"/>
    </source>
</evidence>
<evidence type="ECO:0000256" key="7">
    <source>
        <dbReference type="ARBA" id="ARBA00023175"/>
    </source>
</evidence>
<dbReference type="GO" id="GO:0007292">
    <property type="term" value="P:female gamete generation"/>
    <property type="evidence" value="ECO:0007669"/>
    <property type="project" value="UniProtKB-ARBA"/>
</dbReference>
<evidence type="ECO:0000256" key="11">
    <source>
        <dbReference type="PROSITE-ProRule" id="PRU00283"/>
    </source>
</evidence>
<dbReference type="SMART" id="SM00129">
    <property type="entry name" value="KISc"/>
    <property type="match status" value="1"/>
</dbReference>
<gene>
    <name evidence="14" type="ORF">PV328_008519</name>
</gene>
<evidence type="ECO:0000313" key="14">
    <source>
        <dbReference type="EMBL" id="KAK0170701.1"/>
    </source>
</evidence>
<dbReference type="GO" id="GO:0008017">
    <property type="term" value="F:microtubule binding"/>
    <property type="evidence" value="ECO:0007669"/>
    <property type="project" value="InterPro"/>
</dbReference>
<sequence length="828" mass="95382">MATKMNILKNKINATEDNIKVVCRFRPINKSEKKINSKFVVKFPTNDDENYVSIGSKVYVFDKIFKPDATQDEIYTETAKPIVMDVLNGCNGTIFAYGQTSSGKTYTMVGGIEDAEKKGIIPRIVDDIFNHVRNYEKKKIFHIKVSYFEIYMNKISDLLDVSKIDLRVHEDENRVTYVKGVTERHVIDAEELLKIIDEGQANRHIVATKMNECSSRAHSVFSINISQENIDNKETLSGKLYLVDLAGLERVAKTNAEGTVLNEAKNINKSLLALGNVISALADGSKTHIPYRDSKLTRILQESLGGNARTTIIICCSPASFNESETKSALNFGNRAKSIKNNICINENLTVAEWYRRYNCEKDKVARLQGKIEKLKAELIRWRRGEIVPPEAQVNFDDSFNLLTSGQAEVDKKKDSIAPNNDKQVDGIFLNEEREKMKKECTNLYKEIDEKNAIINQQSQYIDKLSNQMKEQDKLINSACNNYEEIINELCCFGLETKYVVGEVQNAVESLEKLSMDSTNKSQELEILNENLQVQFDEYLDKQIDVNVIGNANLNISADSREKLEEIYENVNSFTSKIKSVTKYLAQRCHNWDTVYNDYTNQIMEIKKMLDKCQQLVSTSNNKNIMLENVDTTRKQYDKLKFTQQYQTVDIKKSIISTKTYVVNKKRKIHLDNRVSHQVNSSKKKLFDELHSLNDKFHLVHQQMQATYELSKVEGLERLSKIEELILMNERRLQDNNKLLIDNSKLRCEQRELQSKLSESTEQIEDLKKKLCATEENAKIDRLRYQYLVNKTREELKQKDLILREQFVNSIPLENHLAQNGNRDCVIS</sequence>
<reference evidence="14" key="1">
    <citation type="journal article" date="2023" name="bioRxiv">
        <title>Scaffold-level genome assemblies of two parasitoid biocontrol wasps reveal the parthenogenesis mechanism and an associated novel virus.</title>
        <authorList>
            <person name="Inwood S."/>
            <person name="Skelly J."/>
            <person name="Guhlin J."/>
            <person name="Harrop T."/>
            <person name="Goldson S."/>
            <person name="Dearden P."/>
        </authorList>
    </citation>
    <scope>NUCLEOTIDE SEQUENCE</scope>
    <source>
        <strain evidence="14">Irish</strain>
        <tissue evidence="14">Whole body</tissue>
    </source>
</reference>
<dbReference type="SUPFAM" id="SSF52540">
    <property type="entry name" value="P-loop containing nucleoside triphosphate hydrolases"/>
    <property type="match status" value="1"/>
</dbReference>
<dbReference type="GO" id="GO:0005871">
    <property type="term" value="C:kinesin complex"/>
    <property type="evidence" value="ECO:0007669"/>
    <property type="project" value="UniProtKB-ARBA"/>
</dbReference>
<evidence type="ECO:0000256" key="4">
    <source>
        <dbReference type="ARBA" id="ARBA00022741"/>
    </source>
</evidence>
<evidence type="ECO:0000256" key="2">
    <source>
        <dbReference type="ARBA" id="ARBA00022490"/>
    </source>
</evidence>
<evidence type="ECO:0000256" key="12">
    <source>
        <dbReference type="SAM" id="Coils"/>
    </source>
</evidence>
<proteinExistence type="inferred from homology"/>
<comment type="subunit">
    <text evidence="9">Oligomer composed of two heavy chains and two light chains.</text>
</comment>
<evidence type="ECO:0000256" key="9">
    <source>
        <dbReference type="ARBA" id="ARBA00064588"/>
    </source>
</evidence>
<keyword evidence="15" id="KW-1185">Reference proteome</keyword>
<keyword evidence="2" id="KW-0963">Cytoplasm</keyword>
<dbReference type="InterPro" id="IPR027417">
    <property type="entry name" value="P-loop_NTPase"/>
</dbReference>
<evidence type="ECO:0000256" key="1">
    <source>
        <dbReference type="ARBA" id="ARBA00004245"/>
    </source>
</evidence>
<keyword evidence="7 11" id="KW-0505">Motor protein</keyword>
<reference evidence="14" key="2">
    <citation type="submission" date="2023-03" db="EMBL/GenBank/DDBJ databases">
        <authorList>
            <person name="Inwood S.N."/>
            <person name="Skelly J.G."/>
            <person name="Guhlin J."/>
            <person name="Harrop T.W.R."/>
            <person name="Goldson S.G."/>
            <person name="Dearden P.K."/>
        </authorList>
    </citation>
    <scope>NUCLEOTIDE SEQUENCE</scope>
    <source>
        <strain evidence="14">Irish</strain>
        <tissue evidence="14">Whole body</tissue>
    </source>
</reference>
<accession>A0AA39FJR8</accession>
<dbReference type="GO" id="GO:0007097">
    <property type="term" value="P:nuclear migration"/>
    <property type="evidence" value="ECO:0007669"/>
    <property type="project" value="UniProtKB-ARBA"/>
</dbReference>
<keyword evidence="8" id="KW-0206">Cytoskeleton</keyword>
<evidence type="ECO:0000259" key="13">
    <source>
        <dbReference type="PROSITE" id="PS50067"/>
    </source>
</evidence>
<evidence type="ECO:0000256" key="8">
    <source>
        <dbReference type="ARBA" id="ARBA00023212"/>
    </source>
</evidence>
<evidence type="ECO:0000256" key="5">
    <source>
        <dbReference type="ARBA" id="ARBA00022840"/>
    </source>
</evidence>
<dbReference type="CDD" id="cd01369">
    <property type="entry name" value="KISc_KHC_KIF5"/>
    <property type="match status" value="1"/>
</dbReference>
<dbReference type="Gene3D" id="3.40.850.10">
    <property type="entry name" value="Kinesin motor domain"/>
    <property type="match status" value="1"/>
</dbReference>
<dbReference type="GO" id="GO:0030951">
    <property type="term" value="P:establishment or maintenance of microtubule cytoskeleton polarity"/>
    <property type="evidence" value="ECO:0007669"/>
    <property type="project" value="UniProtKB-ARBA"/>
</dbReference>
<evidence type="ECO:0000256" key="6">
    <source>
        <dbReference type="ARBA" id="ARBA00023054"/>
    </source>
</evidence>
<feature type="binding site" evidence="11">
    <location>
        <begin position="98"/>
        <end position="105"/>
    </location>
    <ligand>
        <name>ATP</name>
        <dbReference type="ChEBI" id="CHEBI:30616"/>
    </ligand>
</feature>
<feature type="coiled-coil region" evidence="12">
    <location>
        <begin position="511"/>
        <end position="542"/>
    </location>
</feature>
<keyword evidence="4 11" id="KW-0547">Nucleotide-binding</keyword>
<dbReference type="GO" id="GO:0098957">
    <property type="term" value="P:anterograde axonal transport of mitochondrion"/>
    <property type="evidence" value="ECO:0007669"/>
    <property type="project" value="UniProtKB-ARBA"/>
</dbReference>
<comment type="similarity">
    <text evidence="11">Belongs to the TRAFAC class myosin-kinesin ATPase superfamily. Kinesin family.</text>
</comment>
<dbReference type="Pfam" id="PF00225">
    <property type="entry name" value="Kinesin"/>
    <property type="match status" value="1"/>
</dbReference>
<keyword evidence="5 11" id="KW-0067">ATP-binding</keyword>
<dbReference type="PROSITE" id="PS50067">
    <property type="entry name" value="KINESIN_MOTOR_2"/>
    <property type="match status" value="1"/>
</dbReference>
<organism evidence="14 15">
    <name type="scientific">Microctonus aethiopoides</name>
    <dbReference type="NCBI Taxonomy" id="144406"/>
    <lineage>
        <taxon>Eukaryota</taxon>
        <taxon>Metazoa</taxon>
        <taxon>Ecdysozoa</taxon>
        <taxon>Arthropoda</taxon>
        <taxon>Hexapoda</taxon>
        <taxon>Insecta</taxon>
        <taxon>Pterygota</taxon>
        <taxon>Neoptera</taxon>
        <taxon>Endopterygota</taxon>
        <taxon>Hymenoptera</taxon>
        <taxon>Apocrita</taxon>
        <taxon>Ichneumonoidea</taxon>
        <taxon>Braconidae</taxon>
        <taxon>Euphorinae</taxon>
        <taxon>Microctonus</taxon>
    </lineage>
</organism>
<dbReference type="PANTHER" id="PTHR47968:SF36">
    <property type="entry name" value="KINESIN HEAVY CHAIN ISOFORM X1"/>
    <property type="match status" value="1"/>
</dbReference>
<comment type="subcellular location">
    <subcellularLocation>
        <location evidence="1">Cytoplasm</location>
        <location evidence="1">Cytoskeleton</location>
    </subcellularLocation>
</comment>
<dbReference type="Proteomes" id="UP001168990">
    <property type="component" value="Unassembled WGS sequence"/>
</dbReference>
<keyword evidence="6 12" id="KW-0175">Coiled coil</keyword>
<dbReference type="PANTHER" id="PTHR47968">
    <property type="entry name" value="CENTROMERE PROTEIN E"/>
    <property type="match status" value="1"/>
</dbReference>
<evidence type="ECO:0000256" key="10">
    <source>
        <dbReference type="ARBA" id="ARBA00069521"/>
    </source>
</evidence>
<evidence type="ECO:0000313" key="15">
    <source>
        <dbReference type="Proteomes" id="UP001168990"/>
    </source>
</evidence>